<evidence type="ECO:0000256" key="4">
    <source>
        <dbReference type="ARBA" id="ARBA00022553"/>
    </source>
</evidence>
<dbReference type="Proteomes" id="UP000031366">
    <property type="component" value="Unassembled WGS sequence"/>
</dbReference>
<keyword evidence="9" id="KW-1133">Transmembrane helix</keyword>
<dbReference type="CDD" id="cd00075">
    <property type="entry name" value="HATPase"/>
    <property type="match status" value="1"/>
</dbReference>
<evidence type="ECO:0000313" key="12">
    <source>
        <dbReference type="Proteomes" id="UP000031366"/>
    </source>
</evidence>
<accession>A0A0C1UFD1</accession>
<dbReference type="Pfam" id="PF00512">
    <property type="entry name" value="HisKA"/>
    <property type="match status" value="1"/>
</dbReference>
<dbReference type="AlphaFoldDB" id="A0A0C1UFD1"/>
<keyword evidence="5" id="KW-0808">Transferase</keyword>
<keyword evidence="4" id="KW-0597">Phosphoprotein</keyword>
<keyword evidence="7" id="KW-0902">Two-component regulatory system</keyword>
<keyword evidence="8 9" id="KW-0472">Membrane</keyword>
<dbReference type="InterPro" id="IPR003594">
    <property type="entry name" value="HATPase_dom"/>
</dbReference>
<feature type="transmembrane region" description="Helical" evidence="9">
    <location>
        <begin position="174"/>
        <end position="197"/>
    </location>
</feature>
<evidence type="ECO:0000256" key="8">
    <source>
        <dbReference type="ARBA" id="ARBA00023136"/>
    </source>
</evidence>
<evidence type="ECO:0000256" key="9">
    <source>
        <dbReference type="SAM" id="Phobius"/>
    </source>
</evidence>
<dbReference type="PANTHER" id="PTHR45453:SF1">
    <property type="entry name" value="PHOSPHATE REGULON SENSOR PROTEIN PHOR"/>
    <property type="match status" value="1"/>
</dbReference>
<evidence type="ECO:0000256" key="3">
    <source>
        <dbReference type="ARBA" id="ARBA00012438"/>
    </source>
</evidence>
<dbReference type="InterPro" id="IPR005467">
    <property type="entry name" value="His_kinase_dom"/>
</dbReference>
<sequence>MFKKLRNRFIILNMSIISVVMISAFIVIYFTTYNNTQTENRDKLEMLSSRVNTGALGLPDGTKKDNIIISMIPSDSSSSFRILVNSDGNIVKIISHIDMSEEIYFKAAELAWNEKKDYNIISLENKRWQYKVSPIGRNFITRENGSKTIINFNDGNYQITFLDVTDSHKTLMELFTTLFFVGIIMLFVIFAISLFFANRSIKPISEAWEKQKQFIADASHELKTPLAIINANSDALLANQEETIKSQKKWLDYIKNQIDRMSKLVNDLLYLAKTEDTNSKILYIPFNISDVVSDVILSMEAVAFEKDIRLLQDIEANIIIKSDCEKIKQVVTILVDNAIKYTDEKGHIDIRLKKTRHQLVFSIKNSGKGIPKENITKLFDRFYRADSARTQENGGYGLGLSIAKAIIDRLDGKIYADSVKDESTTFTFILGL</sequence>
<dbReference type="InterPro" id="IPR003661">
    <property type="entry name" value="HisK_dim/P_dom"/>
</dbReference>
<dbReference type="GO" id="GO:0005886">
    <property type="term" value="C:plasma membrane"/>
    <property type="evidence" value="ECO:0007669"/>
    <property type="project" value="TreeGrafter"/>
</dbReference>
<dbReference type="GO" id="GO:0004721">
    <property type="term" value="F:phosphoprotein phosphatase activity"/>
    <property type="evidence" value="ECO:0007669"/>
    <property type="project" value="TreeGrafter"/>
</dbReference>
<dbReference type="SMART" id="SM00387">
    <property type="entry name" value="HATPase_c"/>
    <property type="match status" value="1"/>
</dbReference>
<gene>
    <name evidence="11" type="ORF">U732_1715</name>
</gene>
<organism evidence="11 12">
    <name type="scientific">Clostridium argentinense CDC 2741</name>
    <dbReference type="NCBI Taxonomy" id="1418104"/>
    <lineage>
        <taxon>Bacteria</taxon>
        <taxon>Bacillati</taxon>
        <taxon>Bacillota</taxon>
        <taxon>Clostridia</taxon>
        <taxon>Eubacteriales</taxon>
        <taxon>Clostridiaceae</taxon>
        <taxon>Clostridium</taxon>
    </lineage>
</organism>
<comment type="subcellular location">
    <subcellularLocation>
        <location evidence="2">Membrane</location>
    </subcellularLocation>
</comment>
<dbReference type="Pfam" id="PF02518">
    <property type="entry name" value="HATPase_c"/>
    <property type="match status" value="1"/>
</dbReference>
<dbReference type="InterPro" id="IPR036097">
    <property type="entry name" value="HisK_dim/P_sf"/>
</dbReference>
<evidence type="ECO:0000256" key="2">
    <source>
        <dbReference type="ARBA" id="ARBA00004370"/>
    </source>
</evidence>
<dbReference type="PROSITE" id="PS50109">
    <property type="entry name" value="HIS_KIN"/>
    <property type="match status" value="1"/>
</dbReference>
<dbReference type="GO" id="GO:0016036">
    <property type="term" value="P:cellular response to phosphate starvation"/>
    <property type="evidence" value="ECO:0007669"/>
    <property type="project" value="TreeGrafter"/>
</dbReference>
<dbReference type="FunFam" id="1.10.287.130:FF:000001">
    <property type="entry name" value="Two-component sensor histidine kinase"/>
    <property type="match status" value="1"/>
</dbReference>
<dbReference type="OrthoDB" id="9813151at2"/>
<comment type="caution">
    <text evidence="11">The sequence shown here is derived from an EMBL/GenBank/DDBJ whole genome shotgun (WGS) entry which is preliminary data.</text>
</comment>
<dbReference type="SMART" id="SM00388">
    <property type="entry name" value="HisKA"/>
    <property type="match status" value="1"/>
</dbReference>
<dbReference type="PANTHER" id="PTHR45453">
    <property type="entry name" value="PHOSPHATE REGULON SENSOR PROTEIN PHOR"/>
    <property type="match status" value="1"/>
</dbReference>
<evidence type="ECO:0000256" key="6">
    <source>
        <dbReference type="ARBA" id="ARBA00022777"/>
    </source>
</evidence>
<evidence type="ECO:0000256" key="5">
    <source>
        <dbReference type="ARBA" id="ARBA00022679"/>
    </source>
</evidence>
<evidence type="ECO:0000259" key="10">
    <source>
        <dbReference type="PROSITE" id="PS50109"/>
    </source>
</evidence>
<dbReference type="EMBL" id="AYSO01000017">
    <property type="protein sequence ID" value="KIE46110.1"/>
    <property type="molecule type" value="Genomic_DNA"/>
</dbReference>
<dbReference type="InterPro" id="IPR004358">
    <property type="entry name" value="Sig_transdc_His_kin-like_C"/>
</dbReference>
<keyword evidence="9" id="KW-0812">Transmembrane</keyword>
<dbReference type="CDD" id="cd00082">
    <property type="entry name" value="HisKA"/>
    <property type="match status" value="1"/>
</dbReference>
<comment type="catalytic activity">
    <reaction evidence="1">
        <text>ATP + protein L-histidine = ADP + protein N-phospho-L-histidine.</text>
        <dbReference type="EC" id="2.7.13.3"/>
    </reaction>
</comment>
<dbReference type="FunFam" id="3.30.565.10:FF:000006">
    <property type="entry name" value="Sensor histidine kinase WalK"/>
    <property type="match status" value="1"/>
</dbReference>
<dbReference type="InterPro" id="IPR036890">
    <property type="entry name" value="HATPase_C_sf"/>
</dbReference>
<dbReference type="Gene3D" id="1.10.287.130">
    <property type="match status" value="1"/>
</dbReference>
<dbReference type="Gene3D" id="3.30.565.10">
    <property type="entry name" value="Histidine kinase-like ATPase, C-terminal domain"/>
    <property type="match status" value="1"/>
</dbReference>
<proteinExistence type="predicted"/>
<reference evidence="11 12" key="1">
    <citation type="journal article" date="2015" name="Infect. Genet. Evol.">
        <title>Genomic sequences of six botulinum neurotoxin-producing strains representing three clostridial species illustrate the mobility and diversity of botulinum neurotoxin genes.</title>
        <authorList>
            <person name="Smith T.J."/>
            <person name="Hill K.K."/>
            <person name="Xie G."/>
            <person name="Foley B.T."/>
            <person name="Williamson C.H."/>
            <person name="Foster J.T."/>
            <person name="Johnson S.L."/>
            <person name="Chertkov O."/>
            <person name="Teshima H."/>
            <person name="Gibbons H.S."/>
            <person name="Johnsky L.A."/>
            <person name="Karavis M.A."/>
            <person name="Smith L.A."/>
        </authorList>
    </citation>
    <scope>NUCLEOTIDE SEQUENCE [LARGE SCALE GENOMIC DNA]</scope>
    <source>
        <strain evidence="11 12">CDC 2741</strain>
    </source>
</reference>
<keyword evidence="12" id="KW-1185">Reference proteome</keyword>
<dbReference type="STRING" id="29341.RSJ17_16935"/>
<dbReference type="SUPFAM" id="SSF55874">
    <property type="entry name" value="ATPase domain of HSP90 chaperone/DNA topoisomerase II/histidine kinase"/>
    <property type="match status" value="1"/>
</dbReference>
<feature type="domain" description="Histidine kinase" evidence="10">
    <location>
        <begin position="217"/>
        <end position="432"/>
    </location>
</feature>
<dbReference type="PRINTS" id="PR00344">
    <property type="entry name" value="BCTRLSENSOR"/>
</dbReference>
<dbReference type="GO" id="GO:0000155">
    <property type="term" value="F:phosphorelay sensor kinase activity"/>
    <property type="evidence" value="ECO:0007669"/>
    <property type="project" value="InterPro"/>
</dbReference>
<name>A0A0C1UFD1_9CLOT</name>
<keyword evidence="6 11" id="KW-0418">Kinase</keyword>
<evidence type="ECO:0000256" key="1">
    <source>
        <dbReference type="ARBA" id="ARBA00000085"/>
    </source>
</evidence>
<dbReference type="SUPFAM" id="SSF47384">
    <property type="entry name" value="Homodimeric domain of signal transducing histidine kinase"/>
    <property type="match status" value="1"/>
</dbReference>
<evidence type="ECO:0000313" key="11">
    <source>
        <dbReference type="EMBL" id="KIE46110.1"/>
    </source>
</evidence>
<dbReference type="InterPro" id="IPR050351">
    <property type="entry name" value="BphY/WalK/GraS-like"/>
</dbReference>
<evidence type="ECO:0000256" key="7">
    <source>
        <dbReference type="ARBA" id="ARBA00023012"/>
    </source>
</evidence>
<feature type="transmembrane region" description="Helical" evidence="9">
    <location>
        <begin position="9"/>
        <end position="30"/>
    </location>
</feature>
<protein>
    <recommendedName>
        <fullName evidence="3">histidine kinase</fullName>
        <ecNumber evidence="3">2.7.13.3</ecNumber>
    </recommendedName>
</protein>
<dbReference type="EC" id="2.7.13.3" evidence="3"/>